<evidence type="ECO:0000313" key="1">
    <source>
        <dbReference type="EMBL" id="KAJ1163963.1"/>
    </source>
</evidence>
<gene>
    <name evidence="1" type="ORF">NDU88_004410</name>
</gene>
<dbReference type="AlphaFoldDB" id="A0AAV7SIQ7"/>
<sequence length="67" mass="7694">MADTTEADLADLAMTDLALAHEEHEKHVETQDRVDLVQGNINEPVVKVERVKVEAREHFLLLWDRSD</sequence>
<organism evidence="1 2">
    <name type="scientific">Pleurodeles waltl</name>
    <name type="common">Iberian ribbed newt</name>
    <dbReference type="NCBI Taxonomy" id="8319"/>
    <lineage>
        <taxon>Eukaryota</taxon>
        <taxon>Metazoa</taxon>
        <taxon>Chordata</taxon>
        <taxon>Craniata</taxon>
        <taxon>Vertebrata</taxon>
        <taxon>Euteleostomi</taxon>
        <taxon>Amphibia</taxon>
        <taxon>Batrachia</taxon>
        <taxon>Caudata</taxon>
        <taxon>Salamandroidea</taxon>
        <taxon>Salamandridae</taxon>
        <taxon>Pleurodelinae</taxon>
        <taxon>Pleurodeles</taxon>
    </lineage>
</organism>
<reference evidence="1" key="1">
    <citation type="journal article" date="2022" name="bioRxiv">
        <title>Sequencing and chromosome-scale assembly of the giantPleurodeles waltlgenome.</title>
        <authorList>
            <person name="Brown T."/>
            <person name="Elewa A."/>
            <person name="Iarovenko S."/>
            <person name="Subramanian E."/>
            <person name="Araus A.J."/>
            <person name="Petzold A."/>
            <person name="Susuki M."/>
            <person name="Suzuki K.-i.T."/>
            <person name="Hayashi T."/>
            <person name="Toyoda A."/>
            <person name="Oliveira C."/>
            <person name="Osipova E."/>
            <person name="Leigh N.D."/>
            <person name="Simon A."/>
            <person name="Yun M.H."/>
        </authorList>
    </citation>
    <scope>NUCLEOTIDE SEQUENCE</scope>
    <source>
        <strain evidence="1">20211129_DDA</strain>
        <tissue evidence="1">Liver</tissue>
    </source>
</reference>
<name>A0AAV7SIQ7_PLEWA</name>
<comment type="caution">
    <text evidence="1">The sequence shown here is derived from an EMBL/GenBank/DDBJ whole genome shotgun (WGS) entry which is preliminary data.</text>
</comment>
<dbReference type="Proteomes" id="UP001066276">
    <property type="component" value="Chromosome 4_2"/>
</dbReference>
<evidence type="ECO:0000313" key="2">
    <source>
        <dbReference type="Proteomes" id="UP001066276"/>
    </source>
</evidence>
<protein>
    <submittedName>
        <fullName evidence="1">Uncharacterized protein</fullName>
    </submittedName>
</protein>
<keyword evidence="2" id="KW-1185">Reference proteome</keyword>
<accession>A0AAV7SIQ7</accession>
<proteinExistence type="predicted"/>
<dbReference type="EMBL" id="JANPWB010000008">
    <property type="protein sequence ID" value="KAJ1163963.1"/>
    <property type="molecule type" value="Genomic_DNA"/>
</dbReference>